<name>A0ACD1AFM7_9FIRM</name>
<reference evidence="1" key="1">
    <citation type="submission" date="2019-08" db="EMBL/GenBank/DDBJ databases">
        <title>Genome sequence of Clostridiales bacterium MT110.</title>
        <authorList>
            <person name="Cao J."/>
        </authorList>
    </citation>
    <scope>NUCLEOTIDE SEQUENCE</scope>
    <source>
        <strain evidence="1">MT110</strain>
    </source>
</reference>
<protein>
    <submittedName>
        <fullName evidence="1">DUF4825 domain-containing protein</fullName>
    </submittedName>
</protein>
<sequence>MVDKIFLQVLNMSFTASIVISIVLIVRLLLRKAPKGFSYALWSVVLFRLICPFSFESIFSLLPTKANPISQDIVYMPIPEIDTGIMAMNHSINVILPAATPQASANPLQIWMFIGSQLWLLGIAALLGYSLVTLLRLKKRLQDATPYQDNIFTSSKIDTAFVMGIFHPKIYLPSHLSDTEQTYILLHEQTHIRRLDHIVKLISFLVLSIHWFNPLAWIAFFLSGKDIEMSCDEAVIKQLGNDVKKDYSTSLLTLATGRRIVGGTPLAFGEGDTKGRIKNVLDYKKPAFWLVVVGIIAVAFVLIGFTTNPKEGPDGLKGTIPSEQNGVQGMYPTEDLWDARTKYVGDNSAVGTLIGLLPVPIDLNYDHFALQTRAQPYHVEIVYSVSTQKLAAYDKENASLADSLKTNALLLMALIENVDEIQATLTDGSRKVSFTYDREWANQTINGDVRDYAKSPEKLQKLIDSIGSGTTNETVAAVYSIAKLGKNNEVLSEFSSDTQKLADAMIMDAFMKSAAWEGVDITTLEECYRIRQILPETNEIHDYYAYLLEDGKAVLQMNRNGMYTSLSKELYAQLVSSFESAEGMFFWVKPDEPPQVIGDTAAVVWLKSFMEADTPDDSRITDYKITNVTVIAGNPKQGVKWEDMAYQYVVRLTYNITTAAEQYSAPSDGISGKGTFQNLFRELGVKVKSVDGGGYQIVSVGTGGAEQEFD</sequence>
<keyword evidence="2" id="KW-1185">Reference proteome</keyword>
<accession>A0ACD1AFM7</accession>
<organism evidence="1 2">
    <name type="scientific">Anoxybacterium hadale</name>
    <dbReference type="NCBI Taxonomy" id="3408580"/>
    <lineage>
        <taxon>Bacteria</taxon>
        <taxon>Bacillati</taxon>
        <taxon>Bacillota</taxon>
        <taxon>Clostridia</taxon>
        <taxon>Peptostreptococcales</taxon>
        <taxon>Anaerovoracaceae</taxon>
        <taxon>Anoxybacterium</taxon>
    </lineage>
</organism>
<dbReference type="Proteomes" id="UP000594014">
    <property type="component" value="Chromosome"/>
</dbReference>
<evidence type="ECO:0000313" key="2">
    <source>
        <dbReference type="Proteomes" id="UP000594014"/>
    </source>
</evidence>
<dbReference type="EMBL" id="CP042469">
    <property type="protein sequence ID" value="QOX65362.1"/>
    <property type="molecule type" value="Genomic_DNA"/>
</dbReference>
<gene>
    <name evidence="1" type="ORF">FRZ06_19385</name>
</gene>
<evidence type="ECO:0000313" key="1">
    <source>
        <dbReference type="EMBL" id="QOX65362.1"/>
    </source>
</evidence>
<proteinExistence type="predicted"/>